<gene>
    <name evidence="1" type="ORF">OGATHE_001648</name>
</gene>
<proteinExistence type="predicted"/>
<sequence>MSMMALVAISIMSVPTTLELNGKDLDALTLHSITLISLFLAMNWMLNGPVTSRAFPILDVASTMRLTVSLSRSCGGTINVASPEWTPAFSTCSATTCMISFPSLATASISISLAFSMYLVRTTGELLGLLDRGELFPGRLVNADLVQHSRELVSVFGRVDHFRRGAQNLDVLSVQRQSNVVGGLATHGNNDTRRLFKLVDIQHSLQVDGLKIESVGLIVIGRNGFWVVVYHDGLETLCSQRSDGSDGAPVELDRRTYSVDTRTQHHYTVVIEVDVAGVRVEPSVNVGQLVDLVNSVALGHGVGNGKETLVRRCLQLRVDVDGHQGFCLVETNVVSVLDVALTNNAQMSDHVDGSGSEHVVVLVRKSLGRSNHDRVSGVDSQRIEILHVTDGDTVVESVTNNLVLNFLPALHRLFHKHLGRGSKGLLTQGHELLFIIGETRSKTSQSVRGSDNDREADFLHGSERLVNGRCSLRFGTLLANLVHGPRKQLSVLGGDDGVDRRTENLDSERLELVLQLDTNVEGGLATEGAVDGIWPLVLDDFSHKVRRDGQEINLVGQTLGGLDGGNVRINQNCVYSLLFQGLDCLRARIVELSGLSNGQSTGAKNQHFLGVHTWMQSSVFVDLSARELHSLEFLGALELDNGLDKCVKQEFCVSWARGRLWVELDREERLFGVVNTLVRAVVRVDKQLLPAGSQCVRVDSVPVVLRRDVALSGNGGRARNVVASVTEFQLQSRCARGSGHQLVAQTNTENRRLGLLETLSQFLDNVGHHRRIAGTIGDEQPIVLLVGEVVVPWHHLKRNTAVHKASDLVVFHTHVDSNDSDHLAVRTHSGHLLRRIVNHRFLGGNNSNQVLRVGIHPLRNNKIVFPGLRVHALGNASAWLLQTQSTESGTVLSKFLSQGPGIDTVDGRNTLALQPLAERGFGKGSVIDSGYPTIPVWKTSSPATAFSAPKEYPCNATPSWVSRVMRVSPVLSIGGEIGLENFTDMVKKIFFSKIEVNICLFVYERATSPLLNSRTLSPFSSSVANKNVQVLGWQQSKSDWGLMGAERRSLSMRRRRRREKEDPEEAT</sequence>
<evidence type="ECO:0000313" key="2">
    <source>
        <dbReference type="Proteomes" id="UP000788993"/>
    </source>
</evidence>
<comment type="caution">
    <text evidence="1">The sequence shown here is derived from an EMBL/GenBank/DDBJ whole genome shotgun (WGS) entry which is preliminary data.</text>
</comment>
<evidence type="ECO:0000313" key="1">
    <source>
        <dbReference type="EMBL" id="KAH3675308.1"/>
    </source>
</evidence>
<reference evidence="1" key="2">
    <citation type="submission" date="2021-01" db="EMBL/GenBank/DDBJ databases">
        <authorList>
            <person name="Schikora-Tamarit M.A."/>
        </authorList>
    </citation>
    <scope>NUCLEOTIDE SEQUENCE</scope>
    <source>
        <strain evidence="1">NCAIM Y.01608</strain>
    </source>
</reference>
<dbReference type="EMBL" id="JAEUBD010000382">
    <property type="protein sequence ID" value="KAH3675308.1"/>
    <property type="molecule type" value="Genomic_DNA"/>
</dbReference>
<dbReference type="AlphaFoldDB" id="A0A9P8PND2"/>
<name>A0A9P8PND2_9ASCO</name>
<organism evidence="1 2">
    <name type="scientific">Ogataea polymorpha</name>
    <dbReference type="NCBI Taxonomy" id="460523"/>
    <lineage>
        <taxon>Eukaryota</taxon>
        <taxon>Fungi</taxon>
        <taxon>Dikarya</taxon>
        <taxon>Ascomycota</taxon>
        <taxon>Saccharomycotina</taxon>
        <taxon>Pichiomycetes</taxon>
        <taxon>Pichiales</taxon>
        <taxon>Pichiaceae</taxon>
        <taxon>Ogataea</taxon>
    </lineage>
</organism>
<dbReference type="Proteomes" id="UP000788993">
    <property type="component" value="Unassembled WGS sequence"/>
</dbReference>
<reference evidence="1" key="1">
    <citation type="journal article" date="2021" name="Open Biol.">
        <title>Shared evolutionary footprints suggest mitochondrial oxidative damage underlies multiple complex I losses in fungi.</title>
        <authorList>
            <person name="Schikora-Tamarit M.A."/>
            <person name="Marcet-Houben M."/>
            <person name="Nosek J."/>
            <person name="Gabaldon T."/>
        </authorList>
    </citation>
    <scope>NUCLEOTIDE SEQUENCE</scope>
    <source>
        <strain evidence="1">NCAIM Y.01608</strain>
    </source>
</reference>
<accession>A0A9P8PND2</accession>
<keyword evidence="2" id="KW-1185">Reference proteome</keyword>
<protein>
    <submittedName>
        <fullName evidence="1">Uncharacterized protein</fullName>
    </submittedName>
</protein>